<accession>A0A067SM49</accession>
<dbReference type="Proteomes" id="UP000027222">
    <property type="component" value="Unassembled WGS sequence"/>
</dbReference>
<organism evidence="1 2">
    <name type="scientific">Galerina marginata (strain CBS 339.88)</name>
    <dbReference type="NCBI Taxonomy" id="685588"/>
    <lineage>
        <taxon>Eukaryota</taxon>
        <taxon>Fungi</taxon>
        <taxon>Dikarya</taxon>
        <taxon>Basidiomycota</taxon>
        <taxon>Agaricomycotina</taxon>
        <taxon>Agaricomycetes</taxon>
        <taxon>Agaricomycetidae</taxon>
        <taxon>Agaricales</taxon>
        <taxon>Agaricineae</taxon>
        <taxon>Strophariaceae</taxon>
        <taxon>Galerina</taxon>
    </lineage>
</organism>
<feature type="non-terminal residue" evidence="1">
    <location>
        <position position="1"/>
    </location>
</feature>
<name>A0A067SM49_GALM3</name>
<dbReference type="EMBL" id="KL142390">
    <property type="protein sequence ID" value="KDR71990.1"/>
    <property type="molecule type" value="Genomic_DNA"/>
</dbReference>
<dbReference type="STRING" id="685588.A0A067SM49"/>
<dbReference type="HOGENOM" id="CLU_013084_5_0_1"/>
<dbReference type="OrthoDB" id="2676448at2759"/>
<evidence type="ECO:0000313" key="1">
    <source>
        <dbReference type="EMBL" id="KDR71990.1"/>
    </source>
</evidence>
<keyword evidence="2" id="KW-1185">Reference proteome</keyword>
<proteinExistence type="predicted"/>
<protein>
    <submittedName>
        <fullName evidence="1">Uncharacterized protein</fullName>
    </submittedName>
</protein>
<gene>
    <name evidence="1" type="ORF">GALMADRAFT_22211</name>
</gene>
<feature type="non-terminal residue" evidence="1">
    <location>
        <position position="152"/>
    </location>
</feature>
<sequence>EKISKALRTRSGAIKTALKQYNDAAGLLNPPRDPLTWSTVLKAATVADFDLLRDTRTDIRQLPWTEPSRREATSYYFGIKRAREEIVRLNVEITRLLTFMFDTHVDYYCAIQRFMMADPTLAASLSREWQYHDRINESNVRKLIQASQLRGF</sequence>
<evidence type="ECO:0000313" key="2">
    <source>
        <dbReference type="Proteomes" id="UP000027222"/>
    </source>
</evidence>
<dbReference type="AlphaFoldDB" id="A0A067SM49"/>
<reference evidence="2" key="1">
    <citation type="journal article" date="2014" name="Proc. Natl. Acad. Sci. U.S.A.">
        <title>Extensive sampling of basidiomycete genomes demonstrates inadequacy of the white-rot/brown-rot paradigm for wood decay fungi.</title>
        <authorList>
            <person name="Riley R."/>
            <person name="Salamov A.A."/>
            <person name="Brown D.W."/>
            <person name="Nagy L.G."/>
            <person name="Floudas D."/>
            <person name="Held B.W."/>
            <person name="Levasseur A."/>
            <person name="Lombard V."/>
            <person name="Morin E."/>
            <person name="Otillar R."/>
            <person name="Lindquist E.A."/>
            <person name="Sun H."/>
            <person name="LaButti K.M."/>
            <person name="Schmutz J."/>
            <person name="Jabbour D."/>
            <person name="Luo H."/>
            <person name="Baker S.E."/>
            <person name="Pisabarro A.G."/>
            <person name="Walton J.D."/>
            <person name="Blanchette R.A."/>
            <person name="Henrissat B."/>
            <person name="Martin F."/>
            <person name="Cullen D."/>
            <person name="Hibbett D.S."/>
            <person name="Grigoriev I.V."/>
        </authorList>
    </citation>
    <scope>NUCLEOTIDE SEQUENCE [LARGE SCALE GENOMIC DNA]</scope>
    <source>
        <strain evidence="2">CBS 339.88</strain>
    </source>
</reference>